<evidence type="ECO:0000313" key="3">
    <source>
        <dbReference type="EMBL" id="OLQ09401.1"/>
    </source>
</evidence>
<dbReference type="EMBL" id="LSRX01000097">
    <property type="protein sequence ID" value="OLQ09401.1"/>
    <property type="molecule type" value="Genomic_DNA"/>
</dbReference>
<sequence>MENPNIGDVMLLVDRTGGVELTMTPQPADPTYDREPRAGANVITPATQAVAAPQQAFPTPPTPASAVHVQQEFFSAQSGTTGAEVQRVRWMSRFTEFLRSTATRGAQGVDRVLDGLGVPPLPQRAAAGSTRPVFSPPEELPAMSMVAPPVPGSWVSRQGVPEGAPLFGQAELMQMRRSQMEYPQLYGPQQRSEGGGSETSSRLQAEVQRQLEEYKAKQQVEVERLQQEIVMLREERDRVTFRRCSRQLDSLQVAGMLSYHRVPVYQMAVMLKYHKVPVYQVAVMLKYHRVSMYQVAVMLKYHWVPVYQVAVMLKYHRVSMYQVAVMLKYHWVPVYQVPVMLVYHRVQVYPMA</sequence>
<dbReference type="OrthoDB" id="424028at2759"/>
<gene>
    <name evidence="3" type="ORF">AK812_SmicGene7007</name>
</gene>
<evidence type="ECO:0000256" key="2">
    <source>
        <dbReference type="SAM" id="MobiDB-lite"/>
    </source>
</evidence>
<evidence type="ECO:0000313" key="4">
    <source>
        <dbReference type="Proteomes" id="UP000186817"/>
    </source>
</evidence>
<name>A0A1Q9EPU1_SYMMI</name>
<evidence type="ECO:0000256" key="1">
    <source>
        <dbReference type="SAM" id="Coils"/>
    </source>
</evidence>
<proteinExistence type="predicted"/>
<keyword evidence="1" id="KW-0175">Coiled coil</keyword>
<feature type="coiled-coil region" evidence="1">
    <location>
        <begin position="208"/>
        <end position="242"/>
    </location>
</feature>
<organism evidence="3 4">
    <name type="scientific">Symbiodinium microadriaticum</name>
    <name type="common">Dinoflagellate</name>
    <name type="synonym">Zooxanthella microadriatica</name>
    <dbReference type="NCBI Taxonomy" id="2951"/>
    <lineage>
        <taxon>Eukaryota</taxon>
        <taxon>Sar</taxon>
        <taxon>Alveolata</taxon>
        <taxon>Dinophyceae</taxon>
        <taxon>Suessiales</taxon>
        <taxon>Symbiodiniaceae</taxon>
        <taxon>Symbiodinium</taxon>
    </lineage>
</organism>
<dbReference type="Proteomes" id="UP000186817">
    <property type="component" value="Unassembled WGS sequence"/>
</dbReference>
<feature type="region of interest" description="Disordered" evidence="2">
    <location>
        <begin position="186"/>
        <end position="206"/>
    </location>
</feature>
<accession>A0A1Q9EPU1</accession>
<reference evidence="3 4" key="1">
    <citation type="submission" date="2016-02" db="EMBL/GenBank/DDBJ databases">
        <title>Genome analysis of coral dinoflagellate symbionts highlights evolutionary adaptations to a symbiotic lifestyle.</title>
        <authorList>
            <person name="Aranda M."/>
            <person name="Li Y."/>
            <person name="Liew Y.J."/>
            <person name="Baumgarten S."/>
            <person name="Simakov O."/>
            <person name="Wilson M."/>
            <person name="Piel J."/>
            <person name="Ashoor H."/>
            <person name="Bougouffa S."/>
            <person name="Bajic V.B."/>
            <person name="Ryu T."/>
            <person name="Ravasi T."/>
            <person name="Bayer T."/>
            <person name="Micklem G."/>
            <person name="Kim H."/>
            <person name="Bhak J."/>
            <person name="Lajeunesse T.C."/>
            <person name="Voolstra C.R."/>
        </authorList>
    </citation>
    <scope>NUCLEOTIDE SEQUENCE [LARGE SCALE GENOMIC DNA]</scope>
    <source>
        <strain evidence="3 4">CCMP2467</strain>
    </source>
</reference>
<comment type="caution">
    <text evidence="3">The sequence shown here is derived from an EMBL/GenBank/DDBJ whole genome shotgun (WGS) entry which is preliminary data.</text>
</comment>
<dbReference type="AlphaFoldDB" id="A0A1Q9EPU1"/>
<protein>
    <submittedName>
        <fullName evidence="3">Uncharacterized protein</fullName>
    </submittedName>
</protein>
<keyword evidence="4" id="KW-1185">Reference proteome</keyword>